<sequence>MTAPLCFLPPETQLALTRHKYLPEWNPIRFLDGLNVNSPATRGFSADATPTDATRRDLIKEDIRIAKLDTIAAA</sequence>
<evidence type="ECO:0000313" key="2">
    <source>
        <dbReference type="Proteomes" id="UP001458880"/>
    </source>
</evidence>
<keyword evidence="2" id="KW-1185">Reference proteome</keyword>
<dbReference type="Proteomes" id="UP001458880">
    <property type="component" value="Unassembled WGS sequence"/>
</dbReference>
<protein>
    <submittedName>
        <fullName evidence="1">Uncharacterized protein</fullName>
    </submittedName>
</protein>
<gene>
    <name evidence="1" type="ORF">QE152_g9046</name>
</gene>
<name>A0AAW1M0J0_POPJA</name>
<proteinExistence type="predicted"/>
<dbReference type="EMBL" id="JASPKY010000075">
    <property type="protein sequence ID" value="KAK9739460.1"/>
    <property type="molecule type" value="Genomic_DNA"/>
</dbReference>
<accession>A0AAW1M0J0</accession>
<dbReference type="AlphaFoldDB" id="A0AAW1M0J0"/>
<organism evidence="1 2">
    <name type="scientific">Popillia japonica</name>
    <name type="common">Japanese beetle</name>
    <dbReference type="NCBI Taxonomy" id="7064"/>
    <lineage>
        <taxon>Eukaryota</taxon>
        <taxon>Metazoa</taxon>
        <taxon>Ecdysozoa</taxon>
        <taxon>Arthropoda</taxon>
        <taxon>Hexapoda</taxon>
        <taxon>Insecta</taxon>
        <taxon>Pterygota</taxon>
        <taxon>Neoptera</taxon>
        <taxon>Endopterygota</taxon>
        <taxon>Coleoptera</taxon>
        <taxon>Polyphaga</taxon>
        <taxon>Scarabaeiformia</taxon>
        <taxon>Scarabaeidae</taxon>
        <taxon>Rutelinae</taxon>
        <taxon>Popillia</taxon>
    </lineage>
</organism>
<reference evidence="1 2" key="1">
    <citation type="journal article" date="2024" name="BMC Genomics">
        <title>De novo assembly and annotation of Popillia japonica's genome with initial clues to its potential as an invasive pest.</title>
        <authorList>
            <person name="Cucini C."/>
            <person name="Boschi S."/>
            <person name="Funari R."/>
            <person name="Cardaioli E."/>
            <person name="Iannotti N."/>
            <person name="Marturano G."/>
            <person name="Paoli F."/>
            <person name="Bruttini M."/>
            <person name="Carapelli A."/>
            <person name="Frati F."/>
            <person name="Nardi F."/>
        </authorList>
    </citation>
    <scope>NUCLEOTIDE SEQUENCE [LARGE SCALE GENOMIC DNA]</scope>
    <source>
        <strain evidence="1">DMR45628</strain>
    </source>
</reference>
<comment type="caution">
    <text evidence="1">The sequence shown here is derived from an EMBL/GenBank/DDBJ whole genome shotgun (WGS) entry which is preliminary data.</text>
</comment>
<evidence type="ECO:0000313" key="1">
    <source>
        <dbReference type="EMBL" id="KAK9739460.1"/>
    </source>
</evidence>